<keyword evidence="1" id="KW-0496">Mitochondrion</keyword>
<geneLocation type="mitochondrion" evidence="1"/>
<proteinExistence type="predicted"/>
<gene>
    <name evidence="1" type="ORF">AEK19_MT0556</name>
</gene>
<organism evidence="1">
    <name type="scientific">Utricularia reniformis</name>
    <dbReference type="NCBI Taxonomy" id="192314"/>
    <lineage>
        <taxon>Eukaryota</taxon>
        <taxon>Viridiplantae</taxon>
        <taxon>Streptophyta</taxon>
        <taxon>Embryophyta</taxon>
        <taxon>Tracheophyta</taxon>
        <taxon>Spermatophyta</taxon>
        <taxon>Magnoliopsida</taxon>
        <taxon>eudicotyledons</taxon>
        <taxon>Gunneridae</taxon>
        <taxon>Pentapetalae</taxon>
        <taxon>asterids</taxon>
        <taxon>lamiids</taxon>
        <taxon>Lamiales</taxon>
        <taxon>Lentibulariaceae</taxon>
        <taxon>Utricularia</taxon>
    </lineage>
</organism>
<accession>A0A1Y0B0B3</accession>
<sequence>MNYTVSIKIRTITHQLFTRALNSRVKQLKGLLATLASPLRSEIGNMSLVWFQLLVQLTSENNWNS</sequence>
<protein>
    <submittedName>
        <fullName evidence="1">Uncharacterized protein</fullName>
    </submittedName>
</protein>
<name>A0A1Y0B0B3_9LAMI</name>
<dbReference type="EMBL" id="KY774314">
    <property type="protein sequence ID" value="ART30811.1"/>
    <property type="molecule type" value="Genomic_DNA"/>
</dbReference>
<dbReference type="AlphaFoldDB" id="A0A1Y0B0B3"/>
<reference evidence="1" key="1">
    <citation type="submission" date="2017-03" db="EMBL/GenBank/DDBJ databases">
        <title>The mitochondrial genome of the carnivorous plant Utricularia reniformis (Lentibulariaceae): structure, comparative analysis and evolutionary landmarks.</title>
        <authorList>
            <person name="Silva S.R."/>
            <person name="Alvarenga D.O."/>
            <person name="Michael T.P."/>
            <person name="Miranda V.F.O."/>
            <person name="Varani A.M."/>
        </authorList>
    </citation>
    <scope>NUCLEOTIDE SEQUENCE</scope>
</reference>
<evidence type="ECO:0000313" key="1">
    <source>
        <dbReference type="EMBL" id="ART30811.1"/>
    </source>
</evidence>